<keyword evidence="2" id="KW-0812">Transmembrane</keyword>
<dbReference type="AlphaFoldDB" id="A0A914ZBW5"/>
<evidence type="ECO:0000256" key="3">
    <source>
        <dbReference type="ARBA" id="ARBA00022989"/>
    </source>
</evidence>
<comment type="subcellular location">
    <subcellularLocation>
        <location evidence="1">Membrane</location>
        <topology evidence="1">Multi-pass membrane protein</topology>
    </subcellularLocation>
</comment>
<evidence type="ECO:0000256" key="2">
    <source>
        <dbReference type="ARBA" id="ARBA00022692"/>
    </source>
</evidence>
<keyword evidence="4" id="KW-0472">Membrane</keyword>
<evidence type="ECO:0000256" key="1">
    <source>
        <dbReference type="ARBA" id="ARBA00004141"/>
    </source>
</evidence>
<keyword evidence="5" id="KW-1185">Reference proteome</keyword>
<sequence length="125" mass="12943">MATILGTWAAYVLARMGRSKGFALYIGLVSAPLVIPEVVLGGPAFDRACLDGGLVAGLYLVAGRCGDRLLPVRSGLYHLAGGSVFARTLGSQARDQRVGDPADLVIGILLWSPAACRYAASVAPD</sequence>
<dbReference type="GO" id="GO:0016020">
    <property type="term" value="C:membrane"/>
    <property type="evidence" value="ECO:0007669"/>
    <property type="project" value="UniProtKB-SubCell"/>
</dbReference>
<proteinExistence type="predicted"/>
<keyword evidence="3" id="KW-1133">Transmembrane helix</keyword>
<evidence type="ECO:0000313" key="6">
    <source>
        <dbReference type="WBParaSite" id="PSU_v2.g9815.t1"/>
    </source>
</evidence>
<dbReference type="InterPro" id="IPR035906">
    <property type="entry name" value="MetI-like_sf"/>
</dbReference>
<reference evidence="6" key="1">
    <citation type="submission" date="2022-11" db="UniProtKB">
        <authorList>
            <consortium name="WormBaseParasite"/>
        </authorList>
    </citation>
    <scope>IDENTIFICATION</scope>
</reference>
<dbReference type="SUPFAM" id="SSF161098">
    <property type="entry name" value="MetI-like"/>
    <property type="match status" value="1"/>
</dbReference>
<organism evidence="5 6">
    <name type="scientific">Panagrolaimus superbus</name>
    <dbReference type="NCBI Taxonomy" id="310955"/>
    <lineage>
        <taxon>Eukaryota</taxon>
        <taxon>Metazoa</taxon>
        <taxon>Ecdysozoa</taxon>
        <taxon>Nematoda</taxon>
        <taxon>Chromadorea</taxon>
        <taxon>Rhabditida</taxon>
        <taxon>Tylenchina</taxon>
        <taxon>Panagrolaimomorpha</taxon>
        <taxon>Panagrolaimoidea</taxon>
        <taxon>Panagrolaimidae</taxon>
        <taxon>Panagrolaimus</taxon>
    </lineage>
</organism>
<name>A0A914ZBW5_9BILA</name>
<dbReference type="WBParaSite" id="PSU_v2.g9815.t1">
    <property type="protein sequence ID" value="PSU_v2.g9815.t1"/>
    <property type="gene ID" value="PSU_v2.g9815"/>
</dbReference>
<protein>
    <submittedName>
        <fullName evidence="6">Uncharacterized protein</fullName>
    </submittedName>
</protein>
<dbReference type="Proteomes" id="UP000887577">
    <property type="component" value="Unplaced"/>
</dbReference>
<accession>A0A914ZBW5</accession>
<evidence type="ECO:0000313" key="5">
    <source>
        <dbReference type="Proteomes" id="UP000887577"/>
    </source>
</evidence>
<evidence type="ECO:0000256" key="4">
    <source>
        <dbReference type="ARBA" id="ARBA00023136"/>
    </source>
</evidence>